<dbReference type="AlphaFoldDB" id="F4LU67"/>
<dbReference type="KEGG" id="tep:TepRe1_1251"/>
<feature type="compositionally biased region" description="Basic and acidic residues" evidence="1">
    <location>
        <begin position="55"/>
        <end position="77"/>
    </location>
</feature>
<evidence type="ECO:0000313" key="3">
    <source>
        <dbReference type="Proteomes" id="UP000010802"/>
    </source>
</evidence>
<gene>
    <name evidence="2" type="ordered locus">TEPIRE1_1361</name>
</gene>
<dbReference type="EMBL" id="HF563609">
    <property type="protein sequence ID" value="CDI40663.1"/>
    <property type="molecule type" value="Genomic_DNA"/>
</dbReference>
<dbReference type="STRING" id="1209989.TepRe1_1251"/>
<proteinExistence type="predicted"/>
<dbReference type="RefSeq" id="WP_013778320.1">
    <property type="nucleotide sequence ID" value="NC_015519.1"/>
</dbReference>
<dbReference type="HOGENOM" id="CLU_2290318_0_0_9"/>
<dbReference type="eggNOG" id="ENOG502ZX92">
    <property type="taxonomic scope" value="Bacteria"/>
</dbReference>
<feature type="compositionally biased region" description="Basic residues" evidence="1">
    <location>
        <begin position="78"/>
        <end position="94"/>
    </location>
</feature>
<feature type="region of interest" description="Disordered" evidence="1">
    <location>
        <begin position="44"/>
        <end position="101"/>
    </location>
</feature>
<reference evidence="3" key="1">
    <citation type="journal article" date="2013" name="Genome Announc.">
        <title>First genome sequence of a syntrophic acetate-oxidizing bacterium, Tepidanaerobacter acetatoxydans strain Re1.</title>
        <authorList>
            <person name="Manzoor S."/>
            <person name="Bongcam-Rudloff E."/>
            <person name="Schnurer A."/>
            <person name="Muller B."/>
        </authorList>
    </citation>
    <scope>NUCLEOTIDE SEQUENCE [LARGE SCALE GENOMIC DNA]</scope>
    <source>
        <strain evidence="3">Re1</strain>
    </source>
</reference>
<organism evidence="2 3">
    <name type="scientific">Tepidanaerobacter acetatoxydans (strain DSM 21804 / JCM 16047 / Re1)</name>
    <dbReference type="NCBI Taxonomy" id="1209989"/>
    <lineage>
        <taxon>Bacteria</taxon>
        <taxon>Bacillati</taxon>
        <taxon>Bacillota</taxon>
        <taxon>Clostridia</taxon>
        <taxon>Thermosediminibacterales</taxon>
        <taxon>Tepidanaerobacteraceae</taxon>
        <taxon>Tepidanaerobacter</taxon>
    </lineage>
</organism>
<accession>F4LU67</accession>
<dbReference type="KEGG" id="tae:TepiRe1_1361"/>
<dbReference type="Proteomes" id="UP000010802">
    <property type="component" value="Chromosome"/>
</dbReference>
<name>F4LU67_TEPAE</name>
<evidence type="ECO:0000256" key="1">
    <source>
        <dbReference type="SAM" id="MobiDB-lite"/>
    </source>
</evidence>
<evidence type="ECO:0000313" key="2">
    <source>
        <dbReference type="EMBL" id="CDI40663.1"/>
    </source>
</evidence>
<sequence length="101" mass="11705">MTIRPVDMRTILPKATEISKIQSTLKENSDAQNSILAAGFQEQLQTSKQRVNKRSKSENVKIEKDRSKSKQGNENRKYSKKQNRKKLQQNKKHMGHIDVKV</sequence>
<keyword evidence="3" id="KW-1185">Reference proteome</keyword>
<protein>
    <submittedName>
        <fullName evidence="2">Uncharacterized protein</fullName>
    </submittedName>
</protein>